<feature type="transmembrane region" description="Helical" evidence="1">
    <location>
        <begin position="216"/>
        <end position="234"/>
    </location>
</feature>
<dbReference type="PANTHER" id="PTHR15759:SF6">
    <property type="entry name" value="INNEXIN"/>
    <property type="match status" value="1"/>
</dbReference>
<protein>
    <submittedName>
        <fullName evidence="2">Oidioi.mRNA.OKI2018_I69.chr1.g3709.t1.cds</fullName>
    </submittedName>
</protein>
<evidence type="ECO:0000256" key="1">
    <source>
        <dbReference type="SAM" id="Phobius"/>
    </source>
</evidence>
<keyword evidence="1" id="KW-0472">Membrane</keyword>
<dbReference type="Proteomes" id="UP001158576">
    <property type="component" value="Chromosome 1"/>
</dbReference>
<dbReference type="PANTHER" id="PTHR15759">
    <property type="entry name" value="PANNEXIN"/>
    <property type="match status" value="1"/>
</dbReference>
<name>A0ABN7T464_OIKDI</name>
<feature type="transmembrane region" description="Helical" evidence="1">
    <location>
        <begin position="116"/>
        <end position="136"/>
    </location>
</feature>
<keyword evidence="1" id="KW-1133">Transmembrane helix</keyword>
<evidence type="ECO:0000313" key="3">
    <source>
        <dbReference type="Proteomes" id="UP001158576"/>
    </source>
</evidence>
<keyword evidence="3" id="KW-1185">Reference proteome</keyword>
<dbReference type="InterPro" id="IPR039099">
    <property type="entry name" value="Pannexin"/>
</dbReference>
<reference evidence="2 3" key="1">
    <citation type="submission" date="2021-04" db="EMBL/GenBank/DDBJ databases">
        <authorList>
            <person name="Bliznina A."/>
        </authorList>
    </citation>
    <scope>NUCLEOTIDE SEQUENCE [LARGE SCALE GENOMIC DNA]</scope>
</reference>
<keyword evidence="1" id="KW-0812">Transmembrane</keyword>
<gene>
    <name evidence="2" type="ORF">OKIOD_LOCUS12474</name>
</gene>
<feature type="transmembrane region" description="Helical" evidence="1">
    <location>
        <begin position="30"/>
        <end position="49"/>
    </location>
</feature>
<feature type="transmembrane region" description="Helical" evidence="1">
    <location>
        <begin position="289"/>
        <end position="319"/>
    </location>
</feature>
<accession>A0ABN7T464</accession>
<dbReference type="EMBL" id="OU015566">
    <property type="protein sequence ID" value="CAG5108256.1"/>
    <property type="molecule type" value="Genomic_DNA"/>
</dbReference>
<sequence length="417" mass="48219">MDSEKVLREATKFFERDETDPITTFAIDEYLTSVSISLPALILAVAIFLGGDMYSVDGLQVFNPNRYFGSSPPYKSYHFETWNQIPFLRKYCWAKLSNMECGVETILGNCEESQNLWHYAILPKFLFLIIVLMYTTKIIWNTNVAKDLANILNFIIGATEESIRDLVGDLAKEAEVEDNEENKKKDPALKYQQTNLILHRLNNTNSLALKFVFRRLYFILLVAVAVYLTYFFYIDPARNPVEFECGLPEWLHFQDFPSRPTDEEHRNLTGLKIIKTIHAVYEPVNRRTILMVILGLCFNLKQAILYIIVGITAVVSWLVESSENQGAHLLKMLPGLKIPQVKRYSDLDFILLLLHTNRSLSQYLKLSFDIMISSNGKKTQSTFEKHQKFISSLREITVWKTTTENDDAIEQLLKKRN</sequence>
<organism evidence="2 3">
    <name type="scientific">Oikopleura dioica</name>
    <name type="common">Tunicate</name>
    <dbReference type="NCBI Taxonomy" id="34765"/>
    <lineage>
        <taxon>Eukaryota</taxon>
        <taxon>Metazoa</taxon>
        <taxon>Chordata</taxon>
        <taxon>Tunicata</taxon>
        <taxon>Appendicularia</taxon>
        <taxon>Copelata</taxon>
        <taxon>Oikopleuridae</taxon>
        <taxon>Oikopleura</taxon>
    </lineage>
</organism>
<evidence type="ECO:0000313" key="2">
    <source>
        <dbReference type="EMBL" id="CAG5108256.1"/>
    </source>
</evidence>
<proteinExistence type="predicted"/>